<gene>
    <name evidence="1" type="ORF">Ari01nite_79880</name>
</gene>
<accession>A0A919MYR2</accession>
<name>A0A919MYR2_9ACTN</name>
<dbReference type="RefSeq" id="WP_203788408.1">
    <property type="nucleotide sequence ID" value="NZ_BOMV01000083.1"/>
</dbReference>
<dbReference type="AlphaFoldDB" id="A0A919MYR2"/>
<proteinExistence type="predicted"/>
<organism evidence="1 2">
    <name type="scientific">Paractinoplanes rishiriensis</name>
    <dbReference type="NCBI Taxonomy" id="1050105"/>
    <lineage>
        <taxon>Bacteria</taxon>
        <taxon>Bacillati</taxon>
        <taxon>Actinomycetota</taxon>
        <taxon>Actinomycetes</taxon>
        <taxon>Micromonosporales</taxon>
        <taxon>Micromonosporaceae</taxon>
        <taxon>Paractinoplanes</taxon>
    </lineage>
</organism>
<dbReference type="EMBL" id="BOMV01000083">
    <property type="protein sequence ID" value="GIF00524.1"/>
    <property type="molecule type" value="Genomic_DNA"/>
</dbReference>
<reference evidence="1" key="1">
    <citation type="submission" date="2021-01" db="EMBL/GenBank/DDBJ databases">
        <title>Whole genome shotgun sequence of Actinoplanes rishiriensis NBRC 108556.</title>
        <authorList>
            <person name="Komaki H."/>
            <person name="Tamura T."/>
        </authorList>
    </citation>
    <scope>NUCLEOTIDE SEQUENCE</scope>
    <source>
        <strain evidence="1">NBRC 108556</strain>
    </source>
</reference>
<evidence type="ECO:0000313" key="2">
    <source>
        <dbReference type="Proteomes" id="UP000636960"/>
    </source>
</evidence>
<sequence>MTHHPPALVPGLFFGGFFDDASLLPPGGVTMAEAISAHRLLRSRLGSVVGPLVVPTARLESLFPYVDDGEPLDLALLAAPGELPAAAARIAAHPCVRLAAVELPVAADARAAVTAVRALADVPDLHTASVELPRTETRDDVLDVLAGTRYRAKLRTGGPRAELFPSPEELAETLYACAERSVAVKCTAGLHRAVRHTNRKTGVEHHGFLNILLAAADLADGAAPAVVAGRLCEDYAPGLAAAIRSWSPERGARARAIFTSFGTCTVMDPTDDLMALGLLEEPG</sequence>
<keyword evidence="2" id="KW-1185">Reference proteome</keyword>
<comment type="caution">
    <text evidence="1">The sequence shown here is derived from an EMBL/GenBank/DDBJ whole genome shotgun (WGS) entry which is preliminary data.</text>
</comment>
<evidence type="ECO:0000313" key="1">
    <source>
        <dbReference type="EMBL" id="GIF00524.1"/>
    </source>
</evidence>
<protein>
    <submittedName>
        <fullName evidence="1">Uncharacterized protein</fullName>
    </submittedName>
</protein>
<dbReference type="Proteomes" id="UP000636960">
    <property type="component" value="Unassembled WGS sequence"/>
</dbReference>